<comment type="caution">
    <text evidence="2">The sequence shown here is derived from an EMBL/GenBank/DDBJ whole genome shotgun (WGS) entry which is preliminary data.</text>
</comment>
<protein>
    <submittedName>
        <fullName evidence="2">Uncharacterized protein</fullName>
    </submittedName>
</protein>
<keyword evidence="4" id="KW-1185">Reference proteome</keyword>
<feature type="compositionally biased region" description="Polar residues" evidence="1">
    <location>
        <begin position="269"/>
        <end position="291"/>
    </location>
</feature>
<feature type="region of interest" description="Disordered" evidence="1">
    <location>
        <begin position="100"/>
        <end position="398"/>
    </location>
</feature>
<evidence type="ECO:0000313" key="4">
    <source>
        <dbReference type="Proteomes" id="UP000693970"/>
    </source>
</evidence>
<feature type="compositionally biased region" description="Low complexity" evidence="1">
    <location>
        <begin position="355"/>
        <end position="384"/>
    </location>
</feature>
<dbReference type="AlphaFoldDB" id="A0A9K3PC62"/>
<reference evidence="2" key="2">
    <citation type="submission" date="2021-04" db="EMBL/GenBank/DDBJ databases">
        <authorList>
            <person name="Podell S."/>
        </authorList>
    </citation>
    <scope>NUCLEOTIDE SEQUENCE</scope>
    <source>
        <strain evidence="2">Hildebrandi</strain>
    </source>
</reference>
<evidence type="ECO:0000313" key="3">
    <source>
        <dbReference type="EMBL" id="KAG7362427.1"/>
    </source>
</evidence>
<evidence type="ECO:0000256" key="1">
    <source>
        <dbReference type="SAM" id="MobiDB-lite"/>
    </source>
</evidence>
<feature type="compositionally biased region" description="Polar residues" evidence="1">
    <location>
        <begin position="320"/>
        <end position="339"/>
    </location>
</feature>
<dbReference type="EMBL" id="JAGRRH010000031">
    <property type="protein sequence ID" value="KAG7339644.1"/>
    <property type="molecule type" value="Genomic_DNA"/>
</dbReference>
<feature type="region of interest" description="Disordered" evidence="1">
    <location>
        <begin position="410"/>
        <end position="429"/>
    </location>
</feature>
<feature type="compositionally biased region" description="Basic residues" evidence="1">
    <location>
        <begin position="304"/>
        <end position="317"/>
    </location>
</feature>
<dbReference type="Proteomes" id="UP000693970">
    <property type="component" value="Unassembled WGS sequence"/>
</dbReference>
<feature type="compositionally biased region" description="Basic and acidic residues" evidence="1">
    <location>
        <begin position="125"/>
        <end position="146"/>
    </location>
</feature>
<proteinExistence type="predicted"/>
<feature type="compositionally biased region" description="Basic and acidic residues" evidence="1">
    <location>
        <begin position="61"/>
        <end position="76"/>
    </location>
</feature>
<feature type="compositionally biased region" description="Basic and acidic residues" evidence="1">
    <location>
        <begin position="233"/>
        <end position="244"/>
    </location>
</feature>
<sequence length="457" mass="50072">MIASANLTRADEYSSETAMTDLWITMGKHEGARDAHANDSSGITCTEVKRTVSKSPRRQLRKDGRTMRQESHDNNKTPRRSSSRPRRDVCAITKSAAIRRENNSRERKSKRLNRLEATTTVASKRGKEDVDPSDKESDASTTDERNLLLNASAATASVQQRRGRSRDNKKKHGTAQAYVNAKDRSTMASSDMPLLSTSSNHSAPTTPRRRMRKGMSLTTAAATTTTATSQTNNRHDRSNSRDATGKNSRRLNSFSSSLHGPSRPLQRKLSASTLSVSMHGNSVGHGTQTLPSVHGPSVMTGTVSRRHSSRDRQRRMPPSKSRSQSALETATDSTLNRSITPVRRMRKAAVLSLTHNSESNSSNHHGSGNHTNKSGGDSDGSGSSRNKATRPRRIHGPAVIATDFEFNDQEFSPDDFVPEASFASASDSDDDFFSGASFDTDWGTVASDENLDWGKRR</sequence>
<feature type="region of interest" description="Disordered" evidence="1">
    <location>
        <begin position="31"/>
        <end position="88"/>
    </location>
</feature>
<gene>
    <name evidence="2" type="ORF">IV203_024683</name>
    <name evidence="3" type="ORF">IV203_025311</name>
</gene>
<feature type="compositionally biased region" description="Basic residues" evidence="1">
    <location>
        <begin position="51"/>
        <end position="60"/>
    </location>
</feature>
<feature type="compositionally biased region" description="Polar residues" evidence="1">
    <location>
        <begin position="195"/>
        <end position="205"/>
    </location>
</feature>
<evidence type="ECO:0000313" key="2">
    <source>
        <dbReference type="EMBL" id="KAG7339644.1"/>
    </source>
</evidence>
<name>A0A9K3PC62_9STRA</name>
<reference evidence="2" key="1">
    <citation type="journal article" date="2021" name="Sci. Rep.">
        <title>Diploid genomic architecture of Nitzschia inconspicua, an elite biomass production diatom.</title>
        <authorList>
            <person name="Oliver A."/>
            <person name="Podell S."/>
            <person name="Pinowska A."/>
            <person name="Traller J.C."/>
            <person name="Smith S.R."/>
            <person name="McClure R."/>
            <person name="Beliaev A."/>
            <person name="Bohutskyi P."/>
            <person name="Hill E.A."/>
            <person name="Rabines A."/>
            <person name="Zheng H."/>
            <person name="Allen L.Z."/>
            <person name="Kuo A."/>
            <person name="Grigoriev I.V."/>
            <person name="Allen A.E."/>
            <person name="Hazlebeck D."/>
            <person name="Allen E.E."/>
        </authorList>
    </citation>
    <scope>NUCLEOTIDE SEQUENCE</scope>
    <source>
        <strain evidence="2">Hildebrandi</strain>
    </source>
</reference>
<dbReference type="EMBL" id="JAGRRH010000011">
    <property type="protein sequence ID" value="KAG7362427.1"/>
    <property type="molecule type" value="Genomic_DNA"/>
</dbReference>
<feature type="compositionally biased region" description="Low complexity" evidence="1">
    <location>
        <begin position="147"/>
        <end position="157"/>
    </location>
</feature>
<accession>A0A9K3PC62</accession>
<feature type="compositionally biased region" description="Low complexity" evidence="1">
    <location>
        <begin position="218"/>
        <end position="228"/>
    </location>
</feature>
<organism evidence="2 4">
    <name type="scientific">Nitzschia inconspicua</name>
    <dbReference type="NCBI Taxonomy" id="303405"/>
    <lineage>
        <taxon>Eukaryota</taxon>
        <taxon>Sar</taxon>
        <taxon>Stramenopiles</taxon>
        <taxon>Ochrophyta</taxon>
        <taxon>Bacillariophyta</taxon>
        <taxon>Bacillariophyceae</taxon>
        <taxon>Bacillariophycidae</taxon>
        <taxon>Bacillariales</taxon>
        <taxon>Bacillariaceae</taxon>
        <taxon>Nitzschia</taxon>
    </lineage>
</organism>
<feature type="compositionally biased region" description="Basic residues" evidence="1">
    <location>
        <begin position="161"/>
        <end position="173"/>
    </location>
</feature>